<evidence type="ECO:0000256" key="4">
    <source>
        <dbReference type="ARBA" id="ARBA00022989"/>
    </source>
</evidence>
<name>A0AAW9SIY3_9RHOB</name>
<feature type="transmembrane region" description="Helical" evidence="6">
    <location>
        <begin position="187"/>
        <end position="209"/>
    </location>
</feature>
<keyword evidence="6" id="KW-0739">Sodium transport</keyword>
<keyword evidence="3 6" id="KW-0812">Transmembrane</keyword>
<keyword evidence="6" id="KW-0813">Transport</keyword>
<keyword evidence="9" id="KW-1185">Reference proteome</keyword>
<dbReference type="AlphaFoldDB" id="A0AAW9SIY3"/>
<dbReference type="Proteomes" id="UP001428774">
    <property type="component" value="Unassembled WGS sequence"/>
</dbReference>
<dbReference type="PANTHER" id="PTHR30341:SF0">
    <property type="entry name" value="NA(+)_H(+) ANTIPORTER NHAA"/>
    <property type="match status" value="1"/>
</dbReference>
<feature type="transmembrane region" description="Helical" evidence="6">
    <location>
        <begin position="475"/>
        <end position="495"/>
    </location>
</feature>
<dbReference type="GO" id="GO:0006885">
    <property type="term" value="P:regulation of pH"/>
    <property type="evidence" value="ECO:0007669"/>
    <property type="project" value="UniProtKB-UniRule"/>
</dbReference>
<feature type="transmembrane region" description="Helical" evidence="6">
    <location>
        <begin position="361"/>
        <end position="381"/>
    </location>
</feature>
<feature type="transmembrane region" description="Helical" evidence="6">
    <location>
        <begin position="273"/>
        <end position="294"/>
    </location>
</feature>
<gene>
    <name evidence="6 8" type="primary">nhaA</name>
    <name evidence="8" type="ORF">ABFB10_06720</name>
</gene>
<keyword evidence="6" id="KW-0406">Ion transport</keyword>
<evidence type="ECO:0000313" key="9">
    <source>
        <dbReference type="Proteomes" id="UP001428774"/>
    </source>
</evidence>
<dbReference type="PANTHER" id="PTHR30341">
    <property type="entry name" value="SODIUM ION/PROTON ANTIPORTER NHAA-RELATED"/>
    <property type="match status" value="1"/>
</dbReference>
<dbReference type="InterPro" id="IPR004670">
    <property type="entry name" value="NhaA"/>
</dbReference>
<evidence type="ECO:0000256" key="6">
    <source>
        <dbReference type="HAMAP-Rule" id="MF_01844"/>
    </source>
</evidence>
<keyword evidence="4 6" id="KW-1133">Transmembrane helix</keyword>
<comment type="subcellular location">
    <subcellularLocation>
        <location evidence="1">Cell inner membrane</location>
        <topology evidence="1">Multi-pass membrane protein</topology>
    </subcellularLocation>
    <subcellularLocation>
        <location evidence="6">Cell membrane</location>
        <topology evidence="6">Multi-pass membrane protein</topology>
    </subcellularLocation>
</comment>
<feature type="transmembrane region" description="Helical" evidence="6">
    <location>
        <begin position="393"/>
        <end position="415"/>
    </location>
</feature>
<feature type="transmembrane region" description="Helical" evidence="6">
    <location>
        <begin position="507"/>
        <end position="529"/>
    </location>
</feature>
<comment type="similarity">
    <text evidence="6">Belongs to the NhaA Na(+)/H(+) (TC 2.A.33) antiporter family.</text>
</comment>
<organism evidence="8 9">
    <name type="scientific">Ponticoccus litoralis</name>
    <dbReference type="NCBI Taxonomy" id="422297"/>
    <lineage>
        <taxon>Bacteria</taxon>
        <taxon>Pseudomonadati</taxon>
        <taxon>Pseudomonadota</taxon>
        <taxon>Alphaproteobacteria</taxon>
        <taxon>Rhodobacterales</taxon>
        <taxon>Roseobacteraceae</taxon>
        <taxon>Ponticoccus</taxon>
    </lineage>
</organism>
<feature type="domain" description="DSBA-like thioredoxin" evidence="7">
    <location>
        <begin position="60"/>
        <end position="166"/>
    </location>
</feature>
<dbReference type="GO" id="GO:0005886">
    <property type="term" value="C:plasma membrane"/>
    <property type="evidence" value="ECO:0007669"/>
    <property type="project" value="UniProtKB-SubCell"/>
</dbReference>
<dbReference type="GO" id="GO:0016491">
    <property type="term" value="F:oxidoreductase activity"/>
    <property type="evidence" value="ECO:0007669"/>
    <property type="project" value="InterPro"/>
</dbReference>
<dbReference type="NCBIfam" id="TIGR00773">
    <property type="entry name" value="NhaA"/>
    <property type="match status" value="1"/>
</dbReference>
<keyword evidence="6" id="KW-0915">Sodium</keyword>
<dbReference type="SUPFAM" id="SSF52833">
    <property type="entry name" value="Thioredoxin-like"/>
    <property type="match status" value="1"/>
</dbReference>
<comment type="caution">
    <text evidence="8">The sequence shown here is derived from an EMBL/GenBank/DDBJ whole genome shotgun (WGS) entry which is preliminary data.</text>
</comment>
<feature type="transmembrane region" description="Helical" evidence="6">
    <location>
        <begin position="541"/>
        <end position="561"/>
    </location>
</feature>
<evidence type="ECO:0000256" key="2">
    <source>
        <dbReference type="ARBA" id="ARBA00022475"/>
    </source>
</evidence>
<dbReference type="HAMAP" id="MF_01844">
    <property type="entry name" value="NhaA"/>
    <property type="match status" value="1"/>
</dbReference>
<sequence>MSHTLARGFDRDTDIIPGGAEGRVQIVWYVDYACPHTRRMRDIIRRSPERFGGQNASVALRFILPDDDSSGSELAARAAFAAGRQGRFWDMHEALFRAPPTYTPMRVMRIAQRLGLDMARFRADLDSEAAREKLAADQAALGEARGLHMPMIFIDGRYYEGGWDEQSLIEAIEKPLGVRIALASEDFFHWAASAGLVLILATLAALLVANLGGHDWYEGFRETAFGLSFGGAEFSLSLEYWINDGLMALFFLLVGIEIKREIVFGELSTRDRAILPVLGALGGMVVPALVYMAFNAGTDTAHGWGVPMATDIAFTLGIMALLGDRVPTSLKVFVSALAIADDLGAILVIAIFYGEGFHMEAFVLAMAVFALMLGLAVGRVYSRMPYLLLGVALWYYVHEAGLHATLAGVLTAAAIPSRRPADAKAVAAQAAAIVDGEPDATQVGDRAVRRLQNAVSRLREPGFHLQQALESWSNFLILPLFAFFNTGILVIGSSFSPLAPESLGVMLGLLIGKPLGIVGIVFIATKLGIARLSSEISWMQMIGAGFLAGVGFTMSIFISSAAFSGAELESVKLAVLLASAGAAVTGSLLLVLAGGRAQ</sequence>
<dbReference type="Pfam" id="PF06965">
    <property type="entry name" value="Na_H_antiport_1"/>
    <property type="match status" value="1"/>
</dbReference>
<keyword evidence="2 6" id="KW-1003">Cell membrane</keyword>
<dbReference type="RefSeq" id="WP_347165923.1">
    <property type="nucleotide sequence ID" value="NZ_JBDNCH010000002.1"/>
</dbReference>
<dbReference type="Pfam" id="PF01323">
    <property type="entry name" value="DSBA"/>
    <property type="match status" value="1"/>
</dbReference>
<dbReference type="Gene3D" id="1.20.1530.10">
    <property type="entry name" value="Na+/H+ antiporter like domain"/>
    <property type="match status" value="1"/>
</dbReference>
<dbReference type="EMBL" id="JBDNCH010000002">
    <property type="protein sequence ID" value="MEN9060778.1"/>
    <property type="molecule type" value="Genomic_DNA"/>
</dbReference>
<evidence type="ECO:0000256" key="3">
    <source>
        <dbReference type="ARBA" id="ARBA00022692"/>
    </source>
</evidence>
<accession>A0AAW9SIY3</accession>
<evidence type="ECO:0000259" key="7">
    <source>
        <dbReference type="Pfam" id="PF01323"/>
    </source>
</evidence>
<proteinExistence type="inferred from homology"/>
<comment type="function">
    <text evidence="6">Na(+)/H(+) antiporter that extrudes sodium in exchange for external protons.</text>
</comment>
<dbReference type="InterPro" id="IPR036249">
    <property type="entry name" value="Thioredoxin-like_sf"/>
</dbReference>
<protein>
    <recommendedName>
        <fullName evidence="6">Na(+)/H(+) antiporter NhaA</fullName>
    </recommendedName>
    <alternativeName>
        <fullName evidence="6">Sodium/proton antiporter NhaA</fullName>
    </alternativeName>
</protein>
<feature type="transmembrane region" description="Helical" evidence="6">
    <location>
        <begin position="332"/>
        <end position="354"/>
    </location>
</feature>
<comment type="catalytic activity">
    <reaction evidence="6">
        <text>Na(+)(in) + 2 H(+)(out) = Na(+)(out) + 2 H(+)(in)</text>
        <dbReference type="Rhea" id="RHEA:29251"/>
        <dbReference type="ChEBI" id="CHEBI:15378"/>
        <dbReference type="ChEBI" id="CHEBI:29101"/>
    </reaction>
</comment>
<evidence type="ECO:0000256" key="5">
    <source>
        <dbReference type="ARBA" id="ARBA00023136"/>
    </source>
</evidence>
<dbReference type="Gene3D" id="3.40.30.10">
    <property type="entry name" value="Glutaredoxin"/>
    <property type="match status" value="1"/>
</dbReference>
<dbReference type="InterPro" id="IPR001853">
    <property type="entry name" value="DSBA-like_thioredoxin_dom"/>
</dbReference>
<feature type="transmembrane region" description="Helical" evidence="6">
    <location>
        <begin position="573"/>
        <end position="593"/>
    </location>
</feature>
<dbReference type="InterPro" id="IPR023171">
    <property type="entry name" value="Na/H_antiporter_dom_sf"/>
</dbReference>
<keyword evidence="6" id="KW-0050">Antiport</keyword>
<reference evidence="8 9" key="1">
    <citation type="submission" date="2024-05" db="EMBL/GenBank/DDBJ databases">
        <title>Genome sequence of Ponticoccus litoralis KCCM 90028.</title>
        <authorList>
            <person name="Kim J.M."/>
            <person name="Lee J.K."/>
            <person name="Choi B.J."/>
            <person name="Bayburt H."/>
            <person name="Baek J.H."/>
            <person name="Jeon C.O."/>
        </authorList>
    </citation>
    <scope>NUCLEOTIDE SEQUENCE [LARGE SCALE GENOMIC DNA]</scope>
    <source>
        <strain evidence="8 9">KCCM 90028</strain>
    </source>
</reference>
<keyword evidence="5 6" id="KW-0472">Membrane</keyword>
<evidence type="ECO:0000313" key="8">
    <source>
        <dbReference type="EMBL" id="MEN9060778.1"/>
    </source>
</evidence>
<evidence type="ECO:0000256" key="1">
    <source>
        <dbReference type="ARBA" id="ARBA00004429"/>
    </source>
</evidence>
<dbReference type="GO" id="GO:0015385">
    <property type="term" value="F:sodium:proton antiporter activity"/>
    <property type="evidence" value="ECO:0007669"/>
    <property type="project" value="UniProtKB-UniRule"/>
</dbReference>